<accession>A0A6T1A4X1</accession>
<organism evidence="3">
    <name type="scientific">Alexandrium monilatum</name>
    <dbReference type="NCBI Taxonomy" id="311494"/>
    <lineage>
        <taxon>Eukaryota</taxon>
        <taxon>Sar</taxon>
        <taxon>Alveolata</taxon>
        <taxon>Dinophyceae</taxon>
        <taxon>Gonyaulacales</taxon>
        <taxon>Pyrocystaceae</taxon>
        <taxon>Alexandrium</taxon>
    </lineage>
</organism>
<feature type="compositionally biased region" description="Low complexity" evidence="1">
    <location>
        <begin position="8"/>
        <end position="19"/>
    </location>
</feature>
<proteinExistence type="predicted"/>
<dbReference type="EMBL" id="HBNR01032704">
    <property type="protein sequence ID" value="CAE4587450.1"/>
    <property type="molecule type" value="Transcribed_RNA"/>
</dbReference>
<dbReference type="EMBL" id="HBNR01032708">
    <property type="protein sequence ID" value="CAE4587455.1"/>
    <property type="molecule type" value="Transcribed_RNA"/>
</dbReference>
<sequence length="278" mass="28677">MPAAAHTAGPGAQNPANPAWRSGAAPAGDEAVMGGTVTWWPARTVGSWSMETSNLSWACSPQGLAGAVAVSAAGCQLQAELPCLRAQDPSNLVWPPVSAAVERPRPLAAAAAGALCDLAVHDTQATTSVAQAPDVTRDEAALDGYLDAAFAHFAETATPTPRTSGMSWVELGSAALARPTLPGAPVLAARFGDELGRPVLALLKSLASPASHAEPGQNHGAAFRMLADYAPRHRVPHLGLPFTRRALANLGVALHQPSSAGEYPSAELREECWLVGIW</sequence>
<gene>
    <name evidence="2" type="ORF">AMON00008_LOCUS22443</name>
    <name evidence="3" type="ORF">AMON00008_LOCUS22446</name>
</gene>
<protein>
    <submittedName>
        <fullName evidence="3">Uncharacterized protein</fullName>
    </submittedName>
</protein>
<reference evidence="3" key="1">
    <citation type="submission" date="2021-01" db="EMBL/GenBank/DDBJ databases">
        <authorList>
            <person name="Corre E."/>
            <person name="Pelletier E."/>
            <person name="Niang G."/>
            <person name="Scheremetjew M."/>
            <person name="Finn R."/>
            <person name="Kale V."/>
            <person name="Holt S."/>
            <person name="Cochrane G."/>
            <person name="Meng A."/>
            <person name="Brown T."/>
            <person name="Cohen L."/>
        </authorList>
    </citation>
    <scope>NUCLEOTIDE SEQUENCE</scope>
    <source>
        <strain evidence="3">CCMP3105</strain>
    </source>
</reference>
<evidence type="ECO:0000256" key="1">
    <source>
        <dbReference type="SAM" id="MobiDB-lite"/>
    </source>
</evidence>
<evidence type="ECO:0000313" key="3">
    <source>
        <dbReference type="EMBL" id="CAE4587455.1"/>
    </source>
</evidence>
<dbReference type="AlphaFoldDB" id="A0A6T1A4X1"/>
<evidence type="ECO:0000313" key="2">
    <source>
        <dbReference type="EMBL" id="CAE4587450.1"/>
    </source>
</evidence>
<feature type="region of interest" description="Disordered" evidence="1">
    <location>
        <begin position="1"/>
        <end position="28"/>
    </location>
</feature>
<name>A0A6T1A4X1_9DINO</name>